<proteinExistence type="predicted"/>
<dbReference type="EMBL" id="MW862982">
    <property type="protein sequence ID" value="QWY81965.1"/>
    <property type="molecule type" value="Genomic_DNA"/>
</dbReference>
<accession>A0A8F3IMV8</accession>
<sequence>MKLKDTQLTKITHSRIIECDGSQITDCGRGYADDAKMTVDVLYLQRADGEPFDQVTVKGCSVNKDGKRGKTSRTRFYFLRNAENVPEWLTELLKEG</sequence>
<gene>
    <name evidence="1" type="primary">60</name>
    <name evidence="1" type="ORF">SEA_SICARIUS2_60</name>
</gene>
<keyword evidence="2" id="KW-1185">Reference proteome</keyword>
<organism evidence="1 2">
    <name type="scientific">Arthrobacter phage Sicarius2</name>
    <dbReference type="NCBI Taxonomy" id="2836090"/>
    <lineage>
        <taxon>Viruses</taxon>
        <taxon>Duplodnaviria</taxon>
        <taxon>Heunggongvirae</taxon>
        <taxon>Uroviricota</taxon>
        <taxon>Caudoviricetes</taxon>
        <taxon>Berryhillviridae</taxon>
        <taxon>Sicariusvirus</taxon>
        <taxon>Sicariusvirus sicarius2</taxon>
    </lineage>
</organism>
<name>A0A8F3IMV8_9CAUD</name>
<evidence type="ECO:0000313" key="1">
    <source>
        <dbReference type="EMBL" id="QWY81965.1"/>
    </source>
</evidence>
<reference evidence="1" key="1">
    <citation type="submission" date="2021-04" db="EMBL/GenBank/DDBJ databases">
        <authorList>
            <person name="Black C."/>
            <person name="Barkhordar M.H."/>
            <person name="Chen C."/>
            <person name="Chin S.C."/>
            <person name="Fang R."/>
            <person name="Fontenot L.A."/>
            <person name="Fulinara C.P."/>
            <person name="Gaeta R."/>
            <person name="Hong M.-L.O."/>
            <person name="Jiang B.L."/>
            <person name="Kapinos A."/>
            <person name="Komaranchath M."/>
            <person name="Lan W.C."/>
            <person name="Mirjafari-Firoozabadi S.-A."/>
            <person name="Padua J.-W.P."/>
            <person name="Ramarapu R."/>
            <person name="Santana M.G."/>
            <person name="Shaffer R.D."/>
            <person name="Soumakis M."/>
            <person name="Torres N.C."/>
            <person name="Tseng A."/>
            <person name="Venkatesh S."/>
            <person name="Wang V."/>
            <person name="Yanovsky A.O."/>
            <person name="Nguyen M.A."/>
            <person name="Swift C.M."/>
            <person name="Mayet R.A."/>
            <person name="Chen A."/>
            <person name="Demo S."/>
            <person name="Tse V.Y."/>
            <person name="Garlena R.A."/>
            <person name="Russell D.A."/>
            <person name="Pope W.H."/>
            <person name="Jacobs-Sera D."/>
            <person name="Hatfull G.F."/>
            <person name="Reddi K."/>
            <person name="Moberg-Parker J."/>
            <person name="Freise A.C."/>
        </authorList>
    </citation>
    <scope>NUCLEOTIDE SEQUENCE</scope>
</reference>
<dbReference type="Proteomes" id="UP000693758">
    <property type="component" value="Segment"/>
</dbReference>
<protein>
    <submittedName>
        <fullName evidence="1">Uncharacterized protein</fullName>
    </submittedName>
</protein>
<evidence type="ECO:0000313" key="2">
    <source>
        <dbReference type="Proteomes" id="UP000693758"/>
    </source>
</evidence>